<evidence type="ECO:0000256" key="1">
    <source>
        <dbReference type="ARBA" id="ARBA00004502"/>
    </source>
</evidence>
<proteinExistence type="inferred from homology"/>
<dbReference type="Pfam" id="PF03036">
    <property type="entry name" value="Perilipin"/>
    <property type="match status" value="1"/>
</dbReference>
<dbReference type="PANTHER" id="PTHR14024">
    <property type="entry name" value="PERILIPIN"/>
    <property type="match status" value="1"/>
</dbReference>
<comment type="subcellular location">
    <subcellularLocation>
        <location evidence="1">Lipid droplet</location>
    </subcellularLocation>
</comment>
<dbReference type="PANTHER" id="PTHR14024:SF25">
    <property type="entry name" value="PERILIPIN-2"/>
    <property type="match status" value="1"/>
</dbReference>
<dbReference type="GO" id="GO:0019915">
    <property type="term" value="P:lipid storage"/>
    <property type="evidence" value="ECO:0007669"/>
    <property type="project" value="TreeGrafter"/>
</dbReference>
<dbReference type="SUPFAM" id="SSF109775">
    <property type="entry name" value="Mannose-6-phosphate receptor binding protein 1 (Tip47), C-terminal domain"/>
    <property type="match status" value="1"/>
</dbReference>
<accession>A0A4W5P106</accession>
<dbReference type="PIRSF" id="PIRSF036881">
    <property type="entry name" value="PAT"/>
    <property type="match status" value="1"/>
</dbReference>
<dbReference type="AlphaFoldDB" id="A0A4W5P106"/>
<sequence>MGTLLVHNQIKPETESVITLLGSSSFTKINQLTWFADMEVVEVVNSQNVVERVASLPLVSSTYDMVSSAYCTTKDNHPYLKSMCEVAEQGVRNLTTAALTGAAPIIGKLEPQISMANDLACKGLDKIEKTLPILHQPSEQIVANAKNAVTGAKDVMSVTVTGAKDSVSHTLTNAVDRTRGAVQDGVEMTRAAVQDGMQITRAAVSGSVNTVMESRVAQMVNSGMDTALTTSESLVDQYLPRTEDELEMEAKMVEGFDVVKDAPSYYVRLGSLSTKLRKRAYHKALAKVKDAKQRSQESISQLNHTVDLIEYARKNIDGANQKVKGKLSSLVEWKSNEEGDGNEAENIESRTLAIARSLTQQLQTTCQVLVSGLQGLPQNIQKEAQFLSHSASQVYSSFSKAAAFGDLSDGVLASSKAQLGKMKESLDDVMDYLVNNTSLNWLVPDFTLYDLASEPDLSSVEDDEMSDETSTNEPLSAPLAHQ</sequence>
<reference evidence="7" key="1">
    <citation type="submission" date="2018-06" db="EMBL/GenBank/DDBJ databases">
        <title>Genome assembly of Danube salmon.</title>
        <authorList>
            <person name="Macqueen D.J."/>
            <person name="Gundappa M.K."/>
        </authorList>
    </citation>
    <scope>NUCLEOTIDE SEQUENCE [LARGE SCALE GENOMIC DNA]</scope>
</reference>
<dbReference type="Proteomes" id="UP000314982">
    <property type="component" value="Unassembled WGS sequence"/>
</dbReference>
<evidence type="ECO:0000313" key="7">
    <source>
        <dbReference type="Proteomes" id="UP000314982"/>
    </source>
</evidence>
<keyword evidence="7" id="KW-1185">Reference proteome</keyword>
<dbReference type="Ensembl" id="ENSHHUT00000056698.1">
    <property type="protein sequence ID" value="ENSHHUP00000054799.1"/>
    <property type="gene ID" value="ENSHHUG00000032848.1"/>
</dbReference>
<feature type="region of interest" description="Disordered" evidence="5">
    <location>
        <begin position="457"/>
        <end position="482"/>
    </location>
</feature>
<dbReference type="GO" id="GO:0005829">
    <property type="term" value="C:cytosol"/>
    <property type="evidence" value="ECO:0007669"/>
    <property type="project" value="TreeGrafter"/>
</dbReference>
<organism evidence="6 7">
    <name type="scientific">Hucho hucho</name>
    <name type="common">huchen</name>
    <dbReference type="NCBI Taxonomy" id="62062"/>
    <lineage>
        <taxon>Eukaryota</taxon>
        <taxon>Metazoa</taxon>
        <taxon>Chordata</taxon>
        <taxon>Craniata</taxon>
        <taxon>Vertebrata</taxon>
        <taxon>Euteleostomi</taxon>
        <taxon>Actinopterygii</taxon>
        <taxon>Neopterygii</taxon>
        <taxon>Teleostei</taxon>
        <taxon>Protacanthopterygii</taxon>
        <taxon>Salmoniformes</taxon>
        <taxon>Salmonidae</taxon>
        <taxon>Salmoninae</taxon>
        <taxon>Hucho</taxon>
    </lineage>
</organism>
<comment type="similarity">
    <text evidence="2 4">Belongs to the perilipin family.</text>
</comment>
<evidence type="ECO:0000256" key="2">
    <source>
        <dbReference type="ARBA" id="ARBA00006311"/>
    </source>
</evidence>
<dbReference type="GO" id="GO:0005811">
    <property type="term" value="C:lipid droplet"/>
    <property type="evidence" value="ECO:0007669"/>
    <property type="project" value="UniProtKB-SubCell"/>
</dbReference>
<keyword evidence="3" id="KW-0551">Lipid droplet</keyword>
<dbReference type="Gene3D" id="1.20.120.340">
    <property type="entry name" value="Flagellar protein FliS"/>
    <property type="match status" value="1"/>
</dbReference>
<dbReference type="InterPro" id="IPR004279">
    <property type="entry name" value="Perilipin"/>
</dbReference>
<dbReference type="STRING" id="62062.ENSHHUP00000054799"/>
<reference evidence="6" key="2">
    <citation type="submission" date="2025-08" db="UniProtKB">
        <authorList>
            <consortium name="Ensembl"/>
        </authorList>
    </citation>
    <scope>IDENTIFICATION</scope>
</reference>
<name>A0A4W5P106_9TELE</name>
<evidence type="ECO:0000313" key="6">
    <source>
        <dbReference type="Ensembl" id="ENSHHUP00000054799.1"/>
    </source>
</evidence>
<reference evidence="6" key="3">
    <citation type="submission" date="2025-09" db="UniProtKB">
        <authorList>
            <consortium name="Ensembl"/>
        </authorList>
    </citation>
    <scope>IDENTIFICATION</scope>
</reference>
<evidence type="ECO:0000256" key="5">
    <source>
        <dbReference type="SAM" id="MobiDB-lite"/>
    </source>
</evidence>
<dbReference type="GO" id="GO:0010890">
    <property type="term" value="P:positive regulation of triglyceride storage"/>
    <property type="evidence" value="ECO:0007669"/>
    <property type="project" value="TreeGrafter"/>
</dbReference>
<evidence type="ECO:0000256" key="4">
    <source>
        <dbReference type="PIRNR" id="PIRNR036881"/>
    </source>
</evidence>
<dbReference type="Gene3D" id="3.30.720.170">
    <property type="entry name" value="Perilipin, alpha-beta domain"/>
    <property type="match status" value="1"/>
</dbReference>
<protein>
    <recommendedName>
        <fullName evidence="4">Perilipin</fullName>
    </recommendedName>
</protein>
<dbReference type="GeneTree" id="ENSGT00950000182920"/>
<evidence type="ECO:0000256" key="3">
    <source>
        <dbReference type="ARBA" id="ARBA00022677"/>
    </source>
</evidence>